<feature type="region of interest" description="Disordered" evidence="2">
    <location>
        <begin position="1"/>
        <end position="49"/>
    </location>
</feature>
<evidence type="ECO:0000313" key="4">
    <source>
        <dbReference type="WBParaSite" id="SRDH1_40440.1"/>
    </source>
</evidence>
<feature type="compositionally biased region" description="Polar residues" evidence="2">
    <location>
        <begin position="530"/>
        <end position="556"/>
    </location>
</feature>
<protein>
    <submittedName>
        <fullName evidence="4">Uncharacterized protein</fullName>
    </submittedName>
</protein>
<feature type="compositionally biased region" description="Low complexity" evidence="2">
    <location>
        <begin position="22"/>
        <end position="49"/>
    </location>
</feature>
<dbReference type="PANTHER" id="PTHR20916">
    <property type="entry name" value="CYSTEINE AND GLYCINE-RICH PROTEIN 2 BINDING PROTEIN"/>
    <property type="match status" value="1"/>
</dbReference>
<evidence type="ECO:0000313" key="3">
    <source>
        <dbReference type="Proteomes" id="UP000050792"/>
    </source>
</evidence>
<feature type="compositionally biased region" description="Polar residues" evidence="2">
    <location>
        <begin position="406"/>
        <end position="427"/>
    </location>
</feature>
<feature type="region of interest" description="Disordered" evidence="2">
    <location>
        <begin position="832"/>
        <end position="861"/>
    </location>
</feature>
<evidence type="ECO:0000256" key="1">
    <source>
        <dbReference type="SAM" id="Coils"/>
    </source>
</evidence>
<dbReference type="GO" id="GO:0004402">
    <property type="term" value="F:histone acetyltransferase activity"/>
    <property type="evidence" value="ECO:0007669"/>
    <property type="project" value="TreeGrafter"/>
</dbReference>
<feature type="compositionally biased region" description="Polar residues" evidence="2">
    <location>
        <begin position="466"/>
        <end position="480"/>
    </location>
</feature>
<name>A0AA85FB02_9TREM</name>
<sequence>MIFESEDNWNAKSNNTSRKHSISILSPTTSSIESIGNNPNNNISSSTINRMTNHSKFDNLSSEYNLSHNRWSPEHFNNNNNNNNNKASNSNRNTPNKYLTINPYYNMEDSNASSLNETKIQIFKSIDNDGVGSGFTSCTSGNISQIGVISTNITNDNNNNAIANSVTNNTSNSNNNNFDIDCFHYPLREAMNQDLIDLLRSQISKLLEENEKLVSRIDDYRQKIAFIEREKREAAVDPSNELLTLQTELGEARMREAELTISFEELQHRITAIDRLIETDPEMENFFNAVTISPTSLSLKKQSQIVNSSQNSSPAKYANYQSTQNNLSDMEDQRILHEIRSSPFSTEENNSQKLASPSINKSMYSRVSNSSNNNNSYTSRIYSRLQNEQYNNNFNNDIDSEFPRGIQQSGLDSPQSDSGCSLASHTTSDGKDGKDVTNAFGRVTAGVENYDNSNNRLNVRRLTQPHYNFQIEANNKTISPSRRDRSRGGDEDEDFDSESKNNRPKGFVSLLRRSRSSAADHVMMNGFRSELNSPCSNDTINHNRASIDTPTPTESGASGPEQYEICGNERKPGDRLSRLRASLRQSFGWPLSKPDFRMEAFAARQGEARALLKLRETRMDVLRVQSRCQTLQRHIDRLEAINSFRMSELEDAVANDRELRQEIRNLQTRIFQLEAEHREFKVGQRIKEMELMSKLAESNMRLSHAEMSNQQAIVWSQLNKAHEAAVDLLTPAHSQTSLISPCMLTMESPSTSRYTIANNNNNNSTNNNNNNTGCKEDGMDICRSKNNFPSISRYGDLRRDVSGRKTDLSKTTIFTEFTDGQHNTNYDSINDRRLMRSESNSSSTQRNHHRQHSSNSRHDKSIDSLSELCLMPEISIIGKSSDVNR</sequence>
<feature type="compositionally biased region" description="Low complexity" evidence="2">
    <location>
        <begin position="360"/>
        <end position="377"/>
    </location>
</feature>
<feature type="compositionally biased region" description="Polar residues" evidence="2">
    <location>
        <begin position="342"/>
        <end position="359"/>
    </location>
</feature>
<dbReference type="Proteomes" id="UP000050792">
    <property type="component" value="Unassembled WGS sequence"/>
</dbReference>
<dbReference type="AlphaFoldDB" id="A0AA85FB02"/>
<feature type="region of interest" description="Disordered" evidence="2">
    <location>
        <begin position="530"/>
        <end position="571"/>
    </location>
</feature>
<accession>A0AA85FB02</accession>
<feature type="region of interest" description="Disordered" evidence="2">
    <location>
        <begin position="466"/>
        <end position="508"/>
    </location>
</feature>
<keyword evidence="1" id="KW-0175">Coiled coil</keyword>
<evidence type="ECO:0000256" key="2">
    <source>
        <dbReference type="SAM" id="MobiDB-lite"/>
    </source>
</evidence>
<reference evidence="4" key="2">
    <citation type="submission" date="2023-11" db="UniProtKB">
        <authorList>
            <consortium name="WormBaseParasite"/>
        </authorList>
    </citation>
    <scope>IDENTIFICATION</scope>
</reference>
<feature type="region of interest" description="Disordered" evidence="2">
    <location>
        <begin position="391"/>
        <end position="437"/>
    </location>
</feature>
<feature type="region of interest" description="Disordered" evidence="2">
    <location>
        <begin position="71"/>
        <end position="96"/>
    </location>
</feature>
<keyword evidence="3" id="KW-1185">Reference proteome</keyword>
<proteinExistence type="predicted"/>
<feature type="region of interest" description="Disordered" evidence="2">
    <location>
        <begin position="341"/>
        <end position="377"/>
    </location>
</feature>
<feature type="coiled-coil region" evidence="1">
    <location>
        <begin position="646"/>
        <end position="676"/>
    </location>
</feature>
<dbReference type="WBParaSite" id="SRDH1_40440.1">
    <property type="protein sequence ID" value="SRDH1_40440.1"/>
    <property type="gene ID" value="SRDH1_40440"/>
</dbReference>
<dbReference type="PANTHER" id="PTHR20916:SF26">
    <property type="entry name" value="CYSTEINE-RICH PROTEIN 2-BINDING PROTEIN"/>
    <property type="match status" value="1"/>
</dbReference>
<feature type="compositionally biased region" description="Low complexity" evidence="2">
    <location>
        <begin position="77"/>
        <end position="96"/>
    </location>
</feature>
<organism evidence="3 4">
    <name type="scientific">Schistosoma rodhaini</name>
    <dbReference type="NCBI Taxonomy" id="6188"/>
    <lineage>
        <taxon>Eukaryota</taxon>
        <taxon>Metazoa</taxon>
        <taxon>Spiralia</taxon>
        <taxon>Lophotrochozoa</taxon>
        <taxon>Platyhelminthes</taxon>
        <taxon>Trematoda</taxon>
        <taxon>Digenea</taxon>
        <taxon>Strigeidida</taxon>
        <taxon>Schistosomatoidea</taxon>
        <taxon>Schistosomatidae</taxon>
        <taxon>Schistosoma</taxon>
    </lineage>
</organism>
<feature type="coiled-coil region" evidence="1">
    <location>
        <begin position="196"/>
        <end position="237"/>
    </location>
</feature>
<reference evidence="3" key="1">
    <citation type="submission" date="2022-06" db="EMBL/GenBank/DDBJ databases">
        <authorList>
            <person name="Berger JAMES D."/>
            <person name="Berger JAMES D."/>
        </authorList>
    </citation>
    <scope>NUCLEOTIDE SEQUENCE [LARGE SCALE GENOMIC DNA]</scope>
</reference>